<organism evidence="2 3">
    <name type="scientific">Bacillus songklensis</name>
    <dbReference type="NCBI Taxonomy" id="1069116"/>
    <lineage>
        <taxon>Bacteria</taxon>
        <taxon>Bacillati</taxon>
        <taxon>Bacillota</taxon>
        <taxon>Bacilli</taxon>
        <taxon>Bacillales</taxon>
        <taxon>Bacillaceae</taxon>
        <taxon>Bacillus</taxon>
    </lineage>
</organism>
<dbReference type="CDD" id="cd03360">
    <property type="entry name" value="LbH_AT_putative"/>
    <property type="match status" value="1"/>
</dbReference>
<dbReference type="InterPro" id="IPR011004">
    <property type="entry name" value="Trimer_LpxA-like_sf"/>
</dbReference>
<keyword evidence="3" id="KW-1185">Reference proteome</keyword>
<evidence type="ECO:0000313" key="3">
    <source>
        <dbReference type="Proteomes" id="UP001595752"/>
    </source>
</evidence>
<name>A0ABV8B6I0_9BACI</name>
<dbReference type="Pfam" id="PF00132">
    <property type="entry name" value="Hexapep"/>
    <property type="match status" value="1"/>
</dbReference>
<dbReference type="NCBIfam" id="TIGR03570">
    <property type="entry name" value="NeuD_NnaD"/>
    <property type="match status" value="1"/>
</dbReference>
<gene>
    <name evidence="2" type="ORF">ACFOU2_15470</name>
</gene>
<dbReference type="InterPro" id="IPR041561">
    <property type="entry name" value="PglD_N"/>
</dbReference>
<dbReference type="PANTHER" id="PTHR43300">
    <property type="entry name" value="ACETYLTRANSFERASE"/>
    <property type="match status" value="1"/>
</dbReference>
<comment type="caution">
    <text evidence="2">The sequence shown here is derived from an EMBL/GenBank/DDBJ whole genome shotgun (WGS) entry which is preliminary data.</text>
</comment>
<dbReference type="InterPro" id="IPR001451">
    <property type="entry name" value="Hexapep"/>
</dbReference>
<dbReference type="Gene3D" id="2.160.10.10">
    <property type="entry name" value="Hexapeptide repeat proteins"/>
    <property type="match status" value="1"/>
</dbReference>
<evidence type="ECO:0000259" key="1">
    <source>
        <dbReference type="Pfam" id="PF17836"/>
    </source>
</evidence>
<dbReference type="Proteomes" id="UP001595752">
    <property type="component" value="Unassembled WGS sequence"/>
</dbReference>
<dbReference type="Gene3D" id="3.40.50.20">
    <property type="match status" value="1"/>
</dbReference>
<reference evidence="3" key="1">
    <citation type="journal article" date="2019" name="Int. J. Syst. Evol. Microbiol.">
        <title>The Global Catalogue of Microorganisms (GCM) 10K type strain sequencing project: providing services to taxonomists for standard genome sequencing and annotation.</title>
        <authorList>
            <consortium name="The Broad Institute Genomics Platform"/>
            <consortium name="The Broad Institute Genome Sequencing Center for Infectious Disease"/>
            <person name="Wu L."/>
            <person name="Ma J."/>
        </authorList>
    </citation>
    <scope>NUCLEOTIDE SEQUENCE [LARGE SCALE GENOMIC DNA]</scope>
    <source>
        <strain evidence="3">CCUG 61889</strain>
    </source>
</reference>
<protein>
    <submittedName>
        <fullName evidence="2">Acetyltransferase</fullName>
    </submittedName>
</protein>
<dbReference type="PANTHER" id="PTHR43300:SF7">
    <property type="entry name" value="UDP-N-ACETYLBACILLOSAMINE N-ACETYLTRANSFERASE"/>
    <property type="match status" value="1"/>
</dbReference>
<dbReference type="EMBL" id="JBHRZT010000067">
    <property type="protein sequence ID" value="MFC3884789.1"/>
    <property type="molecule type" value="Genomic_DNA"/>
</dbReference>
<accession>A0ABV8B6I0</accession>
<sequence>MKIVIVGKGGHSKVIKDIILSNKEYKIVAYLDDRYEDVTMIDGMYYGPIMAAQKMIGYFDDLKFVIAIGNNKIRKSIVGQLALSERDYATLIHSKAVISPSAKIGSGTVVMASAVINTDAEIGHHAIINTNAVVEHDNKIGDFVHISPGATLTGSVTVGEGTHIGACAVVIPNVQIEEWSVVGAGATVIHDIPTNCTAVGTPAKIIRKEAIGGV</sequence>
<dbReference type="SUPFAM" id="SSF51161">
    <property type="entry name" value="Trimeric LpxA-like enzymes"/>
    <property type="match status" value="1"/>
</dbReference>
<feature type="domain" description="PglD N-terminal" evidence="1">
    <location>
        <begin position="2"/>
        <end position="80"/>
    </location>
</feature>
<proteinExistence type="predicted"/>
<dbReference type="Pfam" id="PF17836">
    <property type="entry name" value="PglD_N"/>
    <property type="match status" value="1"/>
</dbReference>
<dbReference type="InterPro" id="IPR050179">
    <property type="entry name" value="Trans_hexapeptide_repeat"/>
</dbReference>
<evidence type="ECO:0000313" key="2">
    <source>
        <dbReference type="EMBL" id="MFC3884789.1"/>
    </source>
</evidence>
<dbReference type="InterPro" id="IPR020019">
    <property type="entry name" value="AcTrfase_PglD-like"/>
</dbReference>
<dbReference type="RefSeq" id="WP_377916604.1">
    <property type="nucleotide sequence ID" value="NZ_JBHRZT010000067.1"/>
</dbReference>